<sequence length="388" mass="44488">IGKNDSKSTKKASEEAVQPKILIKPRPAQATPSKEPVELQKPQNTITIQTKEKEPNQATSSGEQSAPTVPVVPVQLMTRCIALSNLTNQLATSNSARIFDKTNNDFFVVGVMGTQGVGKSTLMNLLVPESIDSTVYNKYFKKKEGTFTVKSRVMKTPPWLESMDLFITKDRMIFIDCPPVLTGSYRKDVKTIESDDLKMIIFLLTVCHLVIFVQDDYFNLSLVRLLQFSEFTKPSNMKSANNDNFPNILFVKNRGSRIDFSRSERDKIERLIKYIFKNSLLKIFIGQTDKNGANKSSDQEFNNINYFVFPDVKDAKHTSFYRSLEDVCNEFRLRVFSTPRNQIHPTSSNLTEVEWFELAKCQALNKSNFFLTFYEEIRRFQLHTESDQ</sequence>
<dbReference type="EMBL" id="GDAI01000534">
    <property type="protein sequence ID" value="JAI17069.1"/>
    <property type="molecule type" value="mRNA"/>
</dbReference>
<feature type="non-terminal residue" evidence="5">
    <location>
        <position position="1"/>
    </location>
</feature>
<dbReference type="InterPro" id="IPR006073">
    <property type="entry name" value="GTP-bd"/>
</dbReference>
<dbReference type="CDD" id="cd00882">
    <property type="entry name" value="Ras_like_GTPase"/>
    <property type="match status" value="1"/>
</dbReference>
<proteinExistence type="evidence at transcript level"/>
<evidence type="ECO:0000313" key="5">
    <source>
        <dbReference type="EMBL" id="JAI17069.1"/>
    </source>
</evidence>
<dbReference type="PANTHER" id="PTHR14270">
    <property type="entry name" value="NONSENSE-MEDIATED MRNA DECAY FACTOR SMG9"/>
    <property type="match status" value="1"/>
</dbReference>
<dbReference type="PANTHER" id="PTHR14270:SF0">
    <property type="entry name" value="NONSENSE-MEDIATED MRNA DECAY FACTOR SMG9"/>
    <property type="match status" value="1"/>
</dbReference>
<feature type="domain" description="G" evidence="4">
    <location>
        <begin position="109"/>
        <end position="215"/>
    </location>
</feature>
<protein>
    <submittedName>
        <fullName evidence="5">Putative 50s ribosome-binding gtpase</fullName>
    </submittedName>
</protein>
<comment type="similarity">
    <text evidence="1">Belongs to the SMG9 family.</text>
</comment>
<accession>A0A0K8TRS4</accession>
<evidence type="ECO:0000256" key="2">
    <source>
        <dbReference type="ARBA" id="ARBA00023161"/>
    </source>
</evidence>
<organism evidence="5">
    <name type="scientific">Tabanus bromius</name>
    <name type="common">Band-eyed brown horse fly</name>
    <dbReference type="NCBI Taxonomy" id="304241"/>
    <lineage>
        <taxon>Eukaryota</taxon>
        <taxon>Metazoa</taxon>
        <taxon>Ecdysozoa</taxon>
        <taxon>Arthropoda</taxon>
        <taxon>Hexapoda</taxon>
        <taxon>Insecta</taxon>
        <taxon>Pterygota</taxon>
        <taxon>Neoptera</taxon>
        <taxon>Endopterygota</taxon>
        <taxon>Diptera</taxon>
        <taxon>Brachycera</taxon>
        <taxon>Tabanomorpha</taxon>
        <taxon>Tabanoidea</taxon>
        <taxon>Tabanidae</taxon>
        <taxon>Tabanus</taxon>
    </lineage>
</organism>
<feature type="region of interest" description="Disordered" evidence="3">
    <location>
        <begin position="1"/>
        <end position="67"/>
    </location>
</feature>
<keyword evidence="2" id="KW-0866">Nonsense-mediated mRNA decay</keyword>
<evidence type="ECO:0000259" key="4">
    <source>
        <dbReference type="Pfam" id="PF01926"/>
    </source>
</evidence>
<name>A0A0K8TRS4_TABBR</name>
<dbReference type="SUPFAM" id="SSF52540">
    <property type="entry name" value="P-loop containing nucleoside triphosphate hydrolases"/>
    <property type="match status" value="1"/>
</dbReference>
<dbReference type="GO" id="GO:0005525">
    <property type="term" value="F:GTP binding"/>
    <property type="evidence" value="ECO:0007669"/>
    <property type="project" value="InterPro"/>
</dbReference>
<dbReference type="Pfam" id="PF01926">
    <property type="entry name" value="MMR_HSR1"/>
    <property type="match status" value="1"/>
</dbReference>
<feature type="compositionally biased region" description="Basic and acidic residues" evidence="3">
    <location>
        <begin position="1"/>
        <end position="14"/>
    </location>
</feature>
<reference evidence="5" key="1">
    <citation type="journal article" date="2015" name="Insect Biochem. Mol. Biol.">
        <title>An insight into the sialome of the horse fly, Tabanus bromius.</title>
        <authorList>
            <person name="Ribeiro J.M."/>
            <person name="Kazimirova M."/>
            <person name="Takac P."/>
            <person name="Andersen J.F."/>
            <person name="Francischetti I.M."/>
        </authorList>
    </citation>
    <scope>NUCLEOTIDE SEQUENCE</scope>
</reference>
<dbReference type="AlphaFoldDB" id="A0A0K8TRS4"/>
<dbReference type="InterPro" id="IPR039177">
    <property type="entry name" value="SMG9"/>
</dbReference>
<dbReference type="Gene3D" id="3.40.50.300">
    <property type="entry name" value="P-loop containing nucleotide triphosphate hydrolases"/>
    <property type="match status" value="1"/>
</dbReference>
<evidence type="ECO:0000256" key="3">
    <source>
        <dbReference type="SAM" id="MobiDB-lite"/>
    </source>
</evidence>
<evidence type="ECO:0000256" key="1">
    <source>
        <dbReference type="ARBA" id="ARBA00007712"/>
    </source>
</evidence>
<feature type="compositionally biased region" description="Polar residues" evidence="3">
    <location>
        <begin position="56"/>
        <end position="67"/>
    </location>
</feature>
<dbReference type="GO" id="GO:0000184">
    <property type="term" value="P:nuclear-transcribed mRNA catabolic process, nonsense-mediated decay"/>
    <property type="evidence" value="ECO:0007669"/>
    <property type="project" value="UniProtKB-KW"/>
</dbReference>
<dbReference type="InterPro" id="IPR027417">
    <property type="entry name" value="P-loop_NTPase"/>
</dbReference>